<name>A0A160MZG1_9GAMM</name>
<feature type="transmembrane region" description="Helical" evidence="1">
    <location>
        <begin position="49"/>
        <end position="72"/>
    </location>
</feature>
<organism evidence="2 3">
    <name type="scientific">Dyella thiooxydans</name>
    <dbReference type="NCBI Taxonomy" id="445710"/>
    <lineage>
        <taxon>Bacteria</taxon>
        <taxon>Pseudomonadati</taxon>
        <taxon>Pseudomonadota</taxon>
        <taxon>Gammaproteobacteria</taxon>
        <taxon>Lysobacterales</taxon>
        <taxon>Rhodanobacteraceae</taxon>
        <taxon>Dyella</taxon>
    </lineage>
</organism>
<proteinExistence type="predicted"/>
<evidence type="ECO:0000256" key="1">
    <source>
        <dbReference type="SAM" id="Phobius"/>
    </source>
</evidence>
<reference evidence="2 3" key="1">
    <citation type="submission" date="2016-02" db="EMBL/GenBank/DDBJ databases">
        <title>Complete genome sequencing and analysis of ATSB10, Dyella thiooxydans isolated from rhizosphere soil of sunflower (Helianthus annuus L.).</title>
        <authorList>
            <person name="Lee Y."/>
            <person name="Hwangbo K."/>
            <person name="Chung H."/>
            <person name="Yoo J."/>
            <person name="Kim K.Y."/>
            <person name="Sa T.M."/>
            <person name="Um Y."/>
            <person name="Madhaiyan M."/>
        </authorList>
    </citation>
    <scope>NUCLEOTIDE SEQUENCE [LARGE SCALE GENOMIC DNA]</scope>
    <source>
        <strain evidence="2 3">ATSB10</strain>
    </source>
</reference>
<protein>
    <submittedName>
        <fullName evidence="2">Uncharacterized protein</fullName>
    </submittedName>
</protein>
<evidence type="ECO:0000313" key="2">
    <source>
        <dbReference type="EMBL" id="AND68793.1"/>
    </source>
</evidence>
<dbReference type="PATRIC" id="fig|445710.3.peg.1334"/>
<dbReference type="KEGG" id="dtx:ATSB10_13390"/>
<keyword evidence="3" id="KW-1185">Reference proteome</keyword>
<feature type="transmembrane region" description="Helical" evidence="1">
    <location>
        <begin position="12"/>
        <end position="37"/>
    </location>
</feature>
<dbReference type="Proteomes" id="UP000077255">
    <property type="component" value="Chromosome"/>
</dbReference>
<keyword evidence="1" id="KW-1133">Transmembrane helix</keyword>
<keyword evidence="1" id="KW-0472">Membrane</keyword>
<accession>A0A160MZG1</accession>
<dbReference type="EMBL" id="CP014841">
    <property type="protein sequence ID" value="AND68793.1"/>
    <property type="molecule type" value="Genomic_DNA"/>
</dbReference>
<evidence type="ECO:0000313" key="3">
    <source>
        <dbReference type="Proteomes" id="UP000077255"/>
    </source>
</evidence>
<sequence>MAHAFACGNVAMGIIVFGLMLCATLSLVASAFALASFRKLPSPRSRFRTLELVFIAFPLLAGIVSVALLFLYA</sequence>
<gene>
    <name evidence="2" type="ORF">ATSB10_13390</name>
</gene>
<dbReference type="AlphaFoldDB" id="A0A160MZG1"/>
<keyword evidence="1" id="KW-0812">Transmembrane</keyword>